<protein>
    <submittedName>
        <fullName evidence="3">Uncharacterized protein</fullName>
    </submittedName>
</protein>
<evidence type="ECO:0000313" key="3">
    <source>
        <dbReference type="EMBL" id="CAD8291725.1"/>
    </source>
</evidence>
<feature type="region of interest" description="Disordered" evidence="1">
    <location>
        <begin position="1"/>
        <end position="30"/>
    </location>
</feature>
<keyword evidence="2" id="KW-1133">Transmembrane helix</keyword>
<accession>A0A7R9YXK9</accession>
<feature type="region of interest" description="Disordered" evidence="1">
    <location>
        <begin position="53"/>
        <end position="77"/>
    </location>
</feature>
<sequence>MDMISDAQHQGLCEVEGDPMNRAKPRTPTRHTAPTLAWCQIVALAVDAYTHTSPAHLGHPHPHSTHSSHPHTLQGADTGVASDDVLLASTWEREGFEPPVRRGDVNFSEFSYVLRNPLACLANAPCEAQPSGADAACPAHVKEPVPVPVPALRPVGRKDGGGGSGGAAATGQHQHGKRATNEAVTADGGGGGGGGSDASPRLVVVRPPGAAAAAERERWSRSFLIAVAAACTLLVVVAAAAVVLRARGKAGAVRRGSQRPPGVA</sequence>
<dbReference type="AlphaFoldDB" id="A0A7R9YXK9"/>
<feature type="compositionally biased region" description="Basic residues" evidence="1">
    <location>
        <begin position="58"/>
        <end position="69"/>
    </location>
</feature>
<reference evidence="3" key="1">
    <citation type="submission" date="2021-01" db="EMBL/GenBank/DDBJ databases">
        <authorList>
            <person name="Corre E."/>
            <person name="Pelletier E."/>
            <person name="Niang G."/>
            <person name="Scheremetjew M."/>
            <person name="Finn R."/>
            <person name="Kale V."/>
            <person name="Holt S."/>
            <person name="Cochrane G."/>
            <person name="Meng A."/>
            <person name="Brown T."/>
            <person name="Cohen L."/>
        </authorList>
    </citation>
    <scope>NUCLEOTIDE SEQUENCE</scope>
    <source>
        <strain evidence="3">CCMP219</strain>
    </source>
</reference>
<evidence type="ECO:0000256" key="2">
    <source>
        <dbReference type="SAM" id="Phobius"/>
    </source>
</evidence>
<proteinExistence type="predicted"/>
<organism evidence="3">
    <name type="scientific">Chlamydomonas euryale</name>
    <dbReference type="NCBI Taxonomy" id="1486919"/>
    <lineage>
        <taxon>Eukaryota</taxon>
        <taxon>Viridiplantae</taxon>
        <taxon>Chlorophyta</taxon>
        <taxon>core chlorophytes</taxon>
        <taxon>Chlorophyceae</taxon>
        <taxon>CS clade</taxon>
        <taxon>Chlamydomonadales</taxon>
        <taxon>Chlamydomonadaceae</taxon>
        <taxon>Chlamydomonas</taxon>
    </lineage>
</organism>
<keyword evidence="2" id="KW-0472">Membrane</keyword>
<feature type="transmembrane region" description="Helical" evidence="2">
    <location>
        <begin position="223"/>
        <end position="244"/>
    </location>
</feature>
<feature type="compositionally biased region" description="Gly residues" evidence="1">
    <location>
        <begin position="187"/>
        <end position="196"/>
    </location>
</feature>
<evidence type="ECO:0000256" key="1">
    <source>
        <dbReference type="SAM" id="MobiDB-lite"/>
    </source>
</evidence>
<name>A0A7R9YXK9_9CHLO</name>
<gene>
    <name evidence="3" type="ORF">CEUR00632_LOCUS11098</name>
</gene>
<keyword evidence="2" id="KW-0812">Transmembrane</keyword>
<dbReference type="EMBL" id="HBEC01024312">
    <property type="protein sequence ID" value="CAD8291725.1"/>
    <property type="molecule type" value="Transcribed_RNA"/>
</dbReference>
<feature type="region of interest" description="Disordered" evidence="1">
    <location>
        <begin position="148"/>
        <end position="202"/>
    </location>
</feature>